<keyword evidence="3" id="KW-1185">Reference proteome</keyword>
<dbReference type="PROSITE" id="PS51144">
    <property type="entry name" value="ALPHA_CA_2"/>
    <property type="match status" value="1"/>
</dbReference>
<evidence type="ECO:0000313" key="3">
    <source>
        <dbReference type="Proteomes" id="UP001206925"/>
    </source>
</evidence>
<gene>
    <name evidence="2" type="ORF">M8C21_026001</name>
</gene>
<reference evidence="2" key="1">
    <citation type="submission" date="2022-06" db="EMBL/GenBank/DDBJ databases">
        <title>Uncovering the hologenomic basis of an extraordinary plant invasion.</title>
        <authorList>
            <person name="Bieker V.C."/>
            <person name="Martin M.D."/>
            <person name="Gilbert T."/>
            <person name="Hodgins K."/>
            <person name="Battlay P."/>
            <person name="Petersen B."/>
            <person name="Wilson J."/>
        </authorList>
    </citation>
    <scope>NUCLEOTIDE SEQUENCE</scope>
    <source>
        <strain evidence="2">AA19_3_7</strain>
        <tissue evidence="2">Leaf</tissue>
    </source>
</reference>
<dbReference type="GO" id="GO:0006730">
    <property type="term" value="P:one-carbon metabolic process"/>
    <property type="evidence" value="ECO:0007669"/>
    <property type="project" value="TreeGrafter"/>
</dbReference>
<comment type="caution">
    <text evidence="2">The sequence shown here is derived from an EMBL/GenBank/DDBJ whole genome shotgun (WGS) entry which is preliminary data.</text>
</comment>
<dbReference type="SUPFAM" id="SSF51069">
    <property type="entry name" value="Carbonic anhydrase"/>
    <property type="match status" value="1"/>
</dbReference>
<dbReference type="InterPro" id="IPR023561">
    <property type="entry name" value="Carbonic_anhydrase_a-class"/>
</dbReference>
<dbReference type="Gene3D" id="3.10.200.10">
    <property type="entry name" value="Alpha carbonic anhydrase"/>
    <property type="match status" value="1"/>
</dbReference>
<feature type="domain" description="Alpha-carbonic anhydrase" evidence="1">
    <location>
        <begin position="1"/>
        <end position="79"/>
    </location>
</feature>
<dbReference type="EMBL" id="JAMZMK010001697">
    <property type="protein sequence ID" value="KAI7755131.1"/>
    <property type="molecule type" value="Genomic_DNA"/>
</dbReference>
<dbReference type="Pfam" id="PF00194">
    <property type="entry name" value="Carb_anhydrase"/>
    <property type="match status" value="1"/>
</dbReference>
<protein>
    <recommendedName>
        <fullName evidence="1">Alpha-carbonic anhydrase domain-containing protein</fullName>
    </recommendedName>
</protein>
<dbReference type="InterPro" id="IPR001148">
    <property type="entry name" value="CA_dom"/>
</dbReference>
<dbReference type="PANTHER" id="PTHR18952">
    <property type="entry name" value="CARBONIC ANHYDRASE"/>
    <property type="match status" value="1"/>
</dbReference>
<evidence type="ECO:0000313" key="2">
    <source>
        <dbReference type="EMBL" id="KAI7755131.1"/>
    </source>
</evidence>
<dbReference type="GO" id="GO:0004089">
    <property type="term" value="F:carbonate dehydratase activity"/>
    <property type="evidence" value="ECO:0007669"/>
    <property type="project" value="InterPro"/>
</dbReference>
<dbReference type="GO" id="GO:0008270">
    <property type="term" value="F:zinc ion binding"/>
    <property type="evidence" value="ECO:0007669"/>
    <property type="project" value="InterPro"/>
</dbReference>
<dbReference type="PANTHER" id="PTHR18952:SF208">
    <property type="entry name" value="CARBONIC ANHYDRASE XA-RELATED"/>
    <property type="match status" value="1"/>
</dbReference>
<proteinExistence type="predicted"/>
<evidence type="ECO:0000259" key="1">
    <source>
        <dbReference type="PROSITE" id="PS51144"/>
    </source>
</evidence>
<sequence length="79" mass="8991">MQLAPMMSVLNINEEIAVPKIIAANINFGSKKNFRYYGSLTTPPCSENVIWTVEERVRTISREQINLLKGSHQPLTQFI</sequence>
<accession>A0AAD5D6B2</accession>
<organism evidence="2 3">
    <name type="scientific">Ambrosia artemisiifolia</name>
    <name type="common">Common ragweed</name>
    <dbReference type="NCBI Taxonomy" id="4212"/>
    <lineage>
        <taxon>Eukaryota</taxon>
        <taxon>Viridiplantae</taxon>
        <taxon>Streptophyta</taxon>
        <taxon>Embryophyta</taxon>
        <taxon>Tracheophyta</taxon>
        <taxon>Spermatophyta</taxon>
        <taxon>Magnoliopsida</taxon>
        <taxon>eudicotyledons</taxon>
        <taxon>Gunneridae</taxon>
        <taxon>Pentapetalae</taxon>
        <taxon>asterids</taxon>
        <taxon>campanulids</taxon>
        <taxon>Asterales</taxon>
        <taxon>Asteraceae</taxon>
        <taxon>Asteroideae</taxon>
        <taxon>Heliantheae alliance</taxon>
        <taxon>Heliantheae</taxon>
        <taxon>Ambrosia</taxon>
    </lineage>
</organism>
<dbReference type="Proteomes" id="UP001206925">
    <property type="component" value="Unassembled WGS sequence"/>
</dbReference>
<dbReference type="InterPro" id="IPR036398">
    <property type="entry name" value="CA_dom_sf"/>
</dbReference>
<name>A0AAD5D6B2_AMBAR</name>
<dbReference type="AlphaFoldDB" id="A0AAD5D6B2"/>